<feature type="region of interest" description="Disordered" evidence="5">
    <location>
        <begin position="143"/>
        <end position="177"/>
    </location>
</feature>
<dbReference type="GeneID" id="113399373"/>
<feature type="transmembrane region" description="Helical" evidence="6">
    <location>
        <begin position="242"/>
        <end position="266"/>
    </location>
</feature>
<evidence type="ECO:0000256" key="3">
    <source>
        <dbReference type="ARBA" id="ARBA00022989"/>
    </source>
</evidence>
<dbReference type="PANTHER" id="PTHR11040">
    <property type="entry name" value="ZINC/IRON TRANSPORTER"/>
    <property type="match status" value="1"/>
</dbReference>
<evidence type="ECO:0000313" key="7">
    <source>
        <dbReference type="Proteomes" id="UP001652626"/>
    </source>
</evidence>
<dbReference type="AlphaFoldDB" id="A0A8B8IDC2"/>
<feature type="transmembrane region" description="Helical" evidence="6">
    <location>
        <begin position="273"/>
        <end position="299"/>
    </location>
</feature>
<evidence type="ECO:0000256" key="6">
    <source>
        <dbReference type="SAM" id="Phobius"/>
    </source>
</evidence>
<evidence type="ECO:0000256" key="1">
    <source>
        <dbReference type="ARBA" id="ARBA00004141"/>
    </source>
</evidence>
<dbReference type="OrthoDB" id="448280at2759"/>
<dbReference type="Proteomes" id="UP001652626">
    <property type="component" value="Chromosome 19"/>
</dbReference>
<name>A0A8B8IDC2_VANTA</name>
<feature type="transmembrane region" description="Helical" evidence="6">
    <location>
        <begin position="20"/>
        <end position="44"/>
    </location>
</feature>
<keyword evidence="7" id="KW-1185">Reference proteome</keyword>
<dbReference type="GO" id="GO:0005385">
    <property type="term" value="F:zinc ion transmembrane transporter activity"/>
    <property type="evidence" value="ECO:0007669"/>
    <property type="project" value="TreeGrafter"/>
</dbReference>
<proteinExistence type="predicted"/>
<accession>A0A8B8IDC2</accession>
<feature type="transmembrane region" description="Helical" evidence="6">
    <location>
        <begin position="107"/>
        <end position="128"/>
    </location>
</feature>
<reference evidence="8" key="1">
    <citation type="submission" date="2025-08" db="UniProtKB">
        <authorList>
            <consortium name="RefSeq"/>
        </authorList>
    </citation>
    <scope>IDENTIFICATION</scope>
    <source>
        <tissue evidence="8">Whole body</tissue>
    </source>
</reference>
<keyword evidence="4 6" id="KW-0472">Membrane</keyword>
<organism evidence="7 8">
    <name type="scientific">Vanessa tameamea</name>
    <name type="common">Kamehameha butterfly</name>
    <dbReference type="NCBI Taxonomy" id="334116"/>
    <lineage>
        <taxon>Eukaryota</taxon>
        <taxon>Metazoa</taxon>
        <taxon>Ecdysozoa</taxon>
        <taxon>Arthropoda</taxon>
        <taxon>Hexapoda</taxon>
        <taxon>Insecta</taxon>
        <taxon>Pterygota</taxon>
        <taxon>Neoptera</taxon>
        <taxon>Endopterygota</taxon>
        <taxon>Lepidoptera</taxon>
        <taxon>Glossata</taxon>
        <taxon>Ditrysia</taxon>
        <taxon>Papilionoidea</taxon>
        <taxon>Nymphalidae</taxon>
        <taxon>Nymphalinae</taxon>
        <taxon>Vanessa</taxon>
    </lineage>
</organism>
<keyword evidence="2 6" id="KW-0812">Transmembrane</keyword>
<dbReference type="CTD" id="41975"/>
<gene>
    <name evidence="8" type="primary">LOC113399373</name>
</gene>
<evidence type="ECO:0000313" key="8">
    <source>
        <dbReference type="RefSeq" id="XP_026494277.1"/>
    </source>
</evidence>
<sequence length="379" mass="40982">MDSLTSFLQFHGENDTEGVVIAKGVSMAVLFCASMTCGIIPLFLAKRFRWISPDDAGNLKSKNRVVMTLLSFGGGVLLSTTFLHLLPEVDHNIEDLQSSGKMQEFEFSLAALLMCCGFFIMYLVEELVHIYIHRREKKNGQSSPLVRNLSVRRSRANSDGKESENSATNSTADLIDPTSITKGKDVEVNHNQHSHSHGHSHLPITAADDVTSALRGLLIVLALSIHELFEGLAVGLESSTSHVWYMLGAVSAHKLVIAFCIGVELIATRTKTWLSVVYITTFAIVSPLGIGIGLILVGGEGATAAGVYSVVLQGLASGTLLYVIFFEIWKSDRTGILQYIAALIGFGLMFGLQLLTGHSHSHSHGGGNDSSDHGHSHDR</sequence>
<dbReference type="GO" id="GO:0005886">
    <property type="term" value="C:plasma membrane"/>
    <property type="evidence" value="ECO:0007669"/>
    <property type="project" value="TreeGrafter"/>
</dbReference>
<evidence type="ECO:0000256" key="5">
    <source>
        <dbReference type="SAM" id="MobiDB-lite"/>
    </source>
</evidence>
<dbReference type="RefSeq" id="XP_026494277.1">
    <property type="nucleotide sequence ID" value="XM_026638492.2"/>
</dbReference>
<dbReference type="InterPro" id="IPR003689">
    <property type="entry name" value="ZIP"/>
</dbReference>
<feature type="transmembrane region" description="Helical" evidence="6">
    <location>
        <begin position="305"/>
        <end position="324"/>
    </location>
</feature>
<evidence type="ECO:0000256" key="4">
    <source>
        <dbReference type="ARBA" id="ARBA00023136"/>
    </source>
</evidence>
<evidence type="ECO:0000256" key="2">
    <source>
        <dbReference type="ARBA" id="ARBA00022692"/>
    </source>
</evidence>
<dbReference type="OMA" id="QECGIIG"/>
<feature type="transmembrane region" description="Helical" evidence="6">
    <location>
        <begin position="217"/>
        <end position="236"/>
    </location>
</feature>
<protein>
    <submittedName>
        <fullName evidence="8">Zinc transporter ZIP1-like</fullName>
    </submittedName>
</protein>
<dbReference type="PANTHER" id="PTHR11040:SF203">
    <property type="entry name" value="FI18611P1-RELATED"/>
    <property type="match status" value="1"/>
</dbReference>
<keyword evidence="3 6" id="KW-1133">Transmembrane helix</keyword>
<comment type="subcellular location">
    <subcellularLocation>
        <location evidence="1">Membrane</location>
        <topology evidence="1">Multi-pass membrane protein</topology>
    </subcellularLocation>
</comment>
<dbReference type="Pfam" id="PF02535">
    <property type="entry name" value="Zip"/>
    <property type="match status" value="1"/>
</dbReference>
<feature type="transmembrane region" description="Helical" evidence="6">
    <location>
        <begin position="65"/>
        <end position="87"/>
    </location>
</feature>
<feature type="transmembrane region" description="Helical" evidence="6">
    <location>
        <begin position="336"/>
        <end position="355"/>
    </location>
</feature>